<dbReference type="Gene3D" id="2.150.10.10">
    <property type="entry name" value="Serralysin-like metalloprotease, C-terminal"/>
    <property type="match status" value="2"/>
</dbReference>
<keyword evidence="3" id="KW-1185">Reference proteome</keyword>
<feature type="domain" description="Peptidase S74" evidence="1">
    <location>
        <begin position="913"/>
        <end position="1031"/>
    </location>
</feature>
<dbReference type="InterPro" id="IPR011049">
    <property type="entry name" value="Serralysin-like_metalloprot_C"/>
</dbReference>
<proteinExistence type="predicted"/>
<name>A0A1J1DWG9_9FLAO</name>
<organism evidence="2 3">
    <name type="scientific">Ichthyobacterium seriolicida</name>
    <dbReference type="NCBI Taxonomy" id="242600"/>
    <lineage>
        <taxon>Bacteria</taxon>
        <taxon>Pseudomonadati</taxon>
        <taxon>Bacteroidota</taxon>
        <taxon>Flavobacteriia</taxon>
        <taxon>Flavobacteriales</taxon>
        <taxon>Ichthyobacteriaceae</taxon>
        <taxon>Ichthyobacterium</taxon>
    </lineage>
</organism>
<dbReference type="InterPro" id="IPR030392">
    <property type="entry name" value="S74_ICA"/>
</dbReference>
<gene>
    <name evidence="2" type="ORF">JBKA6_0202</name>
</gene>
<protein>
    <recommendedName>
        <fullName evidence="1">Peptidase S74 domain-containing protein</fullName>
    </recommendedName>
</protein>
<dbReference type="Proteomes" id="UP000243197">
    <property type="component" value="Chromosome"/>
</dbReference>
<accession>A0A1J1DWG9</accession>
<dbReference type="EMBL" id="AP014564">
    <property type="protein sequence ID" value="BAV94215.1"/>
    <property type="molecule type" value="Genomic_DNA"/>
</dbReference>
<dbReference type="InterPro" id="IPR054500">
    <property type="entry name" value="Phage_fiber_rpt"/>
</dbReference>
<evidence type="ECO:0000313" key="3">
    <source>
        <dbReference type="Proteomes" id="UP000243197"/>
    </source>
</evidence>
<dbReference type="SUPFAM" id="SSF101967">
    <property type="entry name" value="Adhesin YadA, collagen-binding domain"/>
    <property type="match status" value="1"/>
</dbReference>
<dbReference type="Pfam" id="PF22337">
    <property type="entry name" value="Phage_fiber_rpt"/>
    <property type="match status" value="8"/>
</dbReference>
<evidence type="ECO:0000313" key="2">
    <source>
        <dbReference type="EMBL" id="BAV94215.1"/>
    </source>
</evidence>
<dbReference type="PROSITE" id="PS51688">
    <property type="entry name" value="ICA"/>
    <property type="match status" value="1"/>
</dbReference>
<dbReference type="KEGG" id="ise:JBKA6_0202"/>
<evidence type="ECO:0000259" key="1">
    <source>
        <dbReference type="PROSITE" id="PS51688"/>
    </source>
</evidence>
<dbReference type="AlphaFoldDB" id="A0A1J1DWG9"/>
<sequence>MIRDNEGNLLREAPVNVRISLFVNDVSGNEKVTYSESHRVKTNKEGVASLKIGEGNKLSEYKDIKLTDLDWEVPHKVKVDLDLNNNGQYDVHKKSELLSVPYAIYAYTARETSAENNLNPNKTEIVNTLDSSFRVEVLDDLTSIDASKALSANKGRELAEGLEKRINENKIADDLITDDAKKVLSAAQGKALKEEIDNKLDSSFKVEVLDELTSIDEKKALSANKGRELAEGLEKRIHENKIADDLITDDATKVLSAAQGKALKEEIDNKLDSSFKVEVLDELTSIDKKKALSANKGRELAEGLEKRINENKIADNLITDDAKKVLSAAQGKALKEEIDNKLDSSFKVEVLDELTSIDKKKALSANKGRELAEGLEKRIHENKIADDLRTDNPNKVLSAKMGKKLDEKINKTNTLIKVEDKKNNLITKWSGKGSNGTSAGTGKENILLGISSGNAITTGAQNTAFGFESFRDNTKGSRNTSIGAYSLAYNTTGERNTSIGYASLYKLVDGTKNVGIGSHPLYSITTGNKNIAIGSFTLHKITTGSENTAIGANALYNVTTGSKNIAMGSDAGYYIANGSTALKKSNNSIFIGDNVKAKANNSLNEIVIGNGATGKGNNTVVIGKEGSITSTHLGGILHSAGFNKRSKMMIGFTYNIGDVVLYDGVFYKRTRSAITITSTTPTPPSDPNWEDIGFDTLRKVGNNNLITKWSGKGSNGTSGGTVSASLYSGIENSFLGINSGDAITTGYRNTAFGFKSLENNTIGNDNTSIGAYSLANNTAGSMNTSIGKSSLRNLVRGIKNIGIGVHPLHDMTTGDYNIAIGLGTLHTVITGSRNIGIGFEAGIISKGPRLQTSNNSIFIGNYARAKADNSFNEIVIGNDVIGHGDNTITIGNTNNDGIFLLGTVYANGVKLTSDKRIKSIIGISDKESDLKKLLDIEITDYTMRDTNKMGNQHFKKVIAQQIEGIVPNIVGKNSGVIPSVYESSSSVETINNMTLITTKKSHGFSKGDMVKLVLDDNKESLVKVKEIKNDNTFVVDLGSDSSLNKVFVYGKQVDDLTRIIHSHTKID</sequence>
<reference evidence="2 3" key="1">
    <citation type="submission" date="2014-03" db="EMBL/GenBank/DDBJ databases">
        <title>complete genome sequence of Flavobacteriaceae bacterium JBKA-6.</title>
        <authorList>
            <person name="Takano T."/>
            <person name="Nakamura Y."/>
            <person name="Takuma S."/>
            <person name="Yasuike M."/>
            <person name="Matsuyama T."/>
            <person name="Sakai T."/>
            <person name="Fujiwara A."/>
            <person name="Kimoto K."/>
            <person name="Fukuda Y."/>
            <person name="Kondo H."/>
            <person name="Hirono I."/>
            <person name="Nakayasu C."/>
        </authorList>
    </citation>
    <scope>NUCLEOTIDE SEQUENCE [LARGE SCALE GENOMIC DNA]</scope>
    <source>
        <strain evidence="2 3">JBKA-6</strain>
    </source>
</reference>